<dbReference type="Proteomes" id="UP001190700">
    <property type="component" value="Unassembled WGS sequence"/>
</dbReference>
<feature type="non-terminal residue" evidence="1">
    <location>
        <position position="1"/>
    </location>
</feature>
<protein>
    <submittedName>
        <fullName evidence="1">Uncharacterized protein</fullName>
    </submittedName>
</protein>
<dbReference type="EMBL" id="LGRX02018496">
    <property type="protein sequence ID" value="KAK3259737.1"/>
    <property type="molecule type" value="Genomic_DNA"/>
</dbReference>
<evidence type="ECO:0000313" key="1">
    <source>
        <dbReference type="EMBL" id="KAK3259737.1"/>
    </source>
</evidence>
<keyword evidence="2" id="KW-1185">Reference proteome</keyword>
<dbReference type="AlphaFoldDB" id="A0AAE0FHH2"/>
<proteinExistence type="predicted"/>
<evidence type="ECO:0000313" key="2">
    <source>
        <dbReference type="Proteomes" id="UP001190700"/>
    </source>
</evidence>
<name>A0AAE0FHH2_9CHLO</name>
<comment type="caution">
    <text evidence="1">The sequence shown here is derived from an EMBL/GenBank/DDBJ whole genome shotgun (WGS) entry which is preliminary data.</text>
</comment>
<gene>
    <name evidence="1" type="ORF">CYMTET_31278</name>
</gene>
<organism evidence="1 2">
    <name type="scientific">Cymbomonas tetramitiformis</name>
    <dbReference type="NCBI Taxonomy" id="36881"/>
    <lineage>
        <taxon>Eukaryota</taxon>
        <taxon>Viridiplantae</taxon>
        <taxon>Chlorophyta</taxon>
        <taxon>Pyramimonadophyceae</taxon>
        <taxon>Pyramimonadales</taxon>
        <taxon>Pyramimonadaceae</taxon>
        <taxon>Cymbomonas</taxon>
    </lineage>
</organism>
<accession>A0AAE0FHH2</accession>
<sequence length="83" mass="9188">TFCALTLTIFGEGTSTGCIPLIIMDNTTEIFEEILPFEKFTVRVLEKDIPQLPAILDAIVAEPGRLEAMQKELSCVHQARATH</sequence>
<reference evidence="1 2" key="1">
    <citation type="journal article" date="2015" name="Genome Biol. Evol.">
        <title>Comparative Genomics of a Bacterivorous Green Alga Reveals Evolutionary Causalities and Consequences of Phago-Mixotrophic Mode of Nutrition.</title>
        <authorList>
            <person name="Burns J.A."/>
            <person name="Paasch A."/>
            <person name="Narechania A."/>
            <person name="Kim E."/>
        </authorList>
    </citation>
    <scope>NUCLEOTIDE SEQUENCE [LARGE SCALE GENOMIC DNA]</scope>
    <source>
        <strain evidence="1 2">PLY_AMNH</strain>
    </source>
</reference>